<keyword evidence="2 7" id="KW-0699">rRNA-binding</keyword>
<proteinExistence type="inferred from homology"/>
<dbReference type="HAMAP" id="MF_01328_B">
    <property type="entry name" value="Ribosomal_uL4_B"/>
    <property type="match status" value="1"/>
</dbReference>
<dbReference type="Gene3D" id="3.40.1370.10">
    <property type="match status" value="1"/>
</dbReference>
<dbReference type="OrthoDB" id="9803201at2"/>
<protein>
    <recommendedName>
        <fullName evidence="6 7">Large ribosomal subunit protein uL4</fullName>
    </recommendedName>
</protein>
<dbReference type="InterPro" id="IPR013005">
    <property type="entry name" value="Ribosomal_uL4-like"/>
</dbReference>
<evidence type="ECO:0000256" key="8">
    <source>
        <dbReference type="SAM" id="MobiDB-lite"/>
    </source>
</evidence>
<dbReference type="EMBL" id="LR217703">
    <property type="protein sequence ID" value="VFP79712.1"/>
    <property type="molecule type" value="Genomic_DNA"/>
</dbReference>
<keyword evidence="4 7" id="KW-0689">Ribosomal protein</keyword>
<dbReference type="PANTHER" id="PTHR10746">
    <property type="entry name" value="50S RIBOSOMAL PROTEIN L4"/>
    <property type="match status" value="1"/>
</dbReference>
<evidence type="ECO:0000313" key="9">
    <source>
        <dbReference type="EMBL" id="VFP79712.1"/>
    </source>
</evidence>
<evidence type="ECO:0000256" key="2">
    <source>
        <dbReference type="ARBA" id="ARBA00022730"/>
    </source>
</evidence>
<dbReference type="InterPro" id="IPR002136">
    <property type="entry name" value="Ribosomal_uL4"/>
</dbReference>
<accession>A0A451D274</accession>
<evidence type="ECO:0000256" key="7">
    <source>
        <dbReference type="HAMAP-Rule" id="MF_01328"/>
    </source>
</evidence>
<keyword evidence="5 7" id="KW-0687">Ribonucleoprotein</keyword>
<sequence length="201" mass="22238">MELSLKDAQGALTVSDTTFNCNFNAALVHQVVVAYAAGSRNGTRAQKSRAEVSGSGKKPWRQKGTGRARAGSVKSPIWRSGGVTFAAKPQSHTQKINKKMYKGAMKSILSELVRQDRLIVLKEFYIDAPKTNLLVRKLKEIHTDKVLIITDSMKNNLFLAARNLYKVSVRCVFGIDPVSLISFDNVIITSNVVKQLEEMLV</sequence>
<comment type="function">
    <text evidence="7">One of the primary rRNA binding proteins, this protein initially binds near the 5'-end of the 23S rRNA. It is important during the early stages of 50S assembly. It makes multiple contacts with different domains of the 23S rRNA in the assembled 50S subunit and ribosome.</text>
</comment>
<dbReference type="GO" id="GO:0006412">
    <property type="term" value="P:translation"/>
    <property type="evidence" value="ECO:0007669"/>
    <property type="project" value="UniProtKB-UniRule"/>
</dbReference>
<reference evidence="9 10" key="1">
    <citation type="submission" date="2019-02" db="EMBL/GenBank/DDBJ databases">
        <authorList>
            <person name="Manzano-Marin A."/>
            <person name="Manzano-Marin A."/>
        </authorList>
    </citation>
    <scope>NUCLEOTIDE SEQUENCE [LARGE SCALE GENOMIC DNA]</scope>
    <source>
        <strain evidence="9 10">ErCicuneomaculata</strain>
    </source>
</reference>
<evidence type="ECO:0000256" key="6">
    <source>
        <dbReference type="ARBA" id="ARBA00035244"/>
    </source>
</evidence>
<dbReference type="InterPro" id="IPR023574">
    <property type="entry name" value="Ribosomal_uL4_dom_sf"/>
</dbReference>
<dbReference type="GO" id="GO:0019843">
    <property type="term" value="F:rRNA binding"/>
    <property type="evidence" value="ECO:0007669"/>
    <property type="project" value="UniProtKB-UniRule"/>
</dbReference>
<dbReference type="GO" id="GO:0005840">
    <property type="term" value="C:ribosome"/>
    <property type="evidence" value="ECO:0007669"/>
    <property type="project" value="UniProtKB-KW"/>
</dbReference>
<dbReference type="GO" id="GO:0003735">
    <property type="term" value="F:structural constituent of ribosome"/>
    <property type="evidence" value="ECO:0007669"/>
    <property type="project" value="InterPro"/>
</dbReference>
<feature type="region of interest" description="Disordered" evidence="8">
    <location>
        <begin position="43"/>
        <end position="72"/>
    </location>
</feature>
<dbReference type="GO" id="GO:1990904">
    <property type="term" value="C:ribonucleoprotein complex"/>
    <property type="evidence" value="ECO:0007669"/>
    <property type="project" value="UniProtKB-KW"/>
</dbReference>
<organism evidence="9 10">
    <name type="scientific">Candidatus Erwinia haradaeae</name>
    <dbReference type="NCBI Taxonomy" id="1922217"/>
    <lineage>
        <taxon>Bacteria</taxon>
        <taxon>Pseudomonadati</taxon>
        <taxon>Pseudomonadota</taxon>
        <taxon>Gammaproteobacteria</taxon>
        <taxon>Enterobacterales</taxon>
        <taxon>Erwiniaceae</taxon>
        <taxon>Erwinia</taxon>
    </lineage>
</organism>
<gene>
    <name evidence="7 9" type="primary">rplD</name>
    <name evidence="9" type="ORF">ERCICUMA2628_256</name>
</gene>
<name>A0A451D274_9GAMM</name>
<dbReference type="RefSeq" id="WP_157993480.1">
    <property type="nucleotide sequence ID" value="NZ_LR217703.1"/>
</dbReference>
<comment type="function">
    <text evidence="7">Forms part of the polypeptide exit tunnel.</text>
</comment>
<dbReference type="NCBIfam" id="TIGR03953">
    <property type="entry name" value="rplD_bact"/>
    <property type="match status" value="1"/>
</dbReference>
<dbReference type="Pfam" id="PF00573">
    <property type="entry name" value="Ribosomal_L4"/>
    <property type="match status" value="1"/>
</dbReference>
<dbReference type="AlphaFoldDB" id="A0A451D274"/>
<dbReference type="SUPFAM" id="SSF52166">
    <property type="entry name" value="Ribosomal protein L4"/>
    <property type="match status" value="1"/>
</dbReference>
<comment type="subunit">
    <text evidence="7">Part of the 50S ribosomal subunit.</text>
</comment>
<keyword evidence="3 7" id="KW-0694">RNA-binding</keyword>
<evidence type="ECO:0000256" key="1">
    <source>
        <dbReference type="ARBA" id="ARBA00010528"/>
    </source>
</evidence>
<dbReference type="FunFam" id="3.40.1370.10:FF:000001">
    <property type="entry name" value="50S ribosomal protein L4"/>
    <property type="match status" value="1"/>
</dbReference>
<evidence type="ECO:0000256" key="5">
    <source>
        <dbReference type="ARBA" id="ARBA00023274"/>
    </source>
</evidence>
<dbReference type="Proteomes" id="UP000294412">
    <property type="component" value="Chromosome"/>
</dbReference>
<comment type="similarity">
    <text evidence="1 7">Belongs to the universal ribosomal protein uL4 family.</text>
</comment>
<dbReference type="PANTHER" id="PTHR10746:SF6">
    <property type="entry name" value="LARGE RIBOSOMAL SUBUNIT PROTEIN UL4M"/>
    <property type="match status" value="1"/>
</dbReference>
<evidence type="ECO:0000256" key="4">
    <source>
        <dbReference type="ARBA" id="ARBA00022980"/>
    </source>
</evidence>
<evidence type="ECO:0000313" key="10">
    <source>
        <dbReference type="Proteomes" id="UP000294412"/>
    </source>
</evidence>
<evidence type="ECO:0000256" key="3">
    <source>
        <dbReference type="ARBA" id="ARBA00022884"/>
    </source>
</evidence>